<dbReference type="Proteomes" id="UP000199026">
    <property type="component" value="Unassembled WGS sequence"/>
</dbReference>
<dbReference type="OrthoDB" id="9815010at2"/>
<dbReference type="InterPro" id="IPR011990">
    <property type="entry name" value="TPR-like_helical_dom_sf"/>
</dbReference>
<evidence type="ECO:0000256" key="1">
    <source>
        <dbReference type="ARBA" id="ARBA00022737"/>
    </source>
</evidence>
<keyword evidence="2 3" id="KW-0802">TPR repeat</keyword>
<dbReference type="STRING" id="576131.SAMN05444486_10358"/>
<keyword evidence="6" id="KW-1185">Reference proteome</keyword>
<keyword evidence="1" id="KW-0677">Repeat</keyword>
<protein>
    <submittedName>
        <fullName evidence="5">Tetratricopeptide repeat-containing protein</fullName>
    </submittedName>
</protein>
<dbReference type="Pfam" id="PF14559">
    <property type="entry name" value="TPR_19"/>
    <property type="match status" value="1"/>
</dbReference>
<feature type="chain" id="PRO_5011604282" evidence="4">
    <location>
        <begin position="17"/>
        <end position="187"/>
    </location>
</feature>
<evidence type="ECO:0000256" key="2">
    <source>
        <dbReference type="ARBA" id="ARBA00022803"/>
    </source>
</evidence>
<reference evidence="5 6" key="1">
    <citation type="submission" date="2016-10" db="EMBL/GenBank/DDBJ databases">
        <authorList>
            <person name="de Groot N.N."/>
        </authorList>
    </citation>
    <scope>NUCLEOTIDE SEQUENCE [LARGE SCALE GENOMIC DNA]</scope>
    <source>
        <strain evidence="5 6">DSM 24677</strain>
    </source>
</reference>
<feature type="signal peptide" evidence="4">
    <location>
        <begin position="1"/>
        <end position="16"/>
    </location>
</feature>
<dbReference type="RefSeq" id="WP_089891835.1">
    <property type="nucleotide sequence ID" value="NZ_CALJFH010000019.1"/>
</dbReference>
<evidence type="ECO:0000313" key="5">
    <source>
        <dbReference type="EMBL" id="SDY65947.1"/>
    </source>
</evidence>
<dbReference type="SUPFAM" id="SSF48452">
    <property type="entry name" value="TPR-like"/>
    <property type="match status" value="1"/>
</dbReference>
<evidence type="ECO:0000256" key="3">
    <source>
        <dbReference type="PROSITE-ProRule" id="PRU00339"/>
    </source>
</evidence>
<evidence type="ECO:0000313" key="6">
    <source>
        <dbReference type="Proteomes" id="UP000199026"/>
    </source>
</evidence>
<dbReference type="InterPro" id="IPR019734">
    <property type="entry name" value="TPR_rpt"/>
</dbReference>
<name>A0A1H3LN30_9RHOB</name>
<gene>
    <name evidence="5" type="ORF">SAMN05444486_10358</name>
</gene>
<accession>A0A1H3LN30</accession>
<dbReference type="PANTHER" id="PTHR44858">
    <property type="entry name" value="TETRATRICOPEPTIDE REPEAT PROTEIN 6"/>
    <property type="match status" value="1"/>
</dbReference>
<organism evidence="5 6">
    <name type="scientific">Lentibacter algarum</name>
    <dbReference type="NCBI Taxonomy" id="576131"/>
    <lineage>
        <taxon>Bacteria</taxon>
        <taxon>Pseudomonadati</taxon>
        <taxon>Pseudomonadota</taxon>
        <taxon>Alphaproteobacteria</taxon>
        <taxon>Rhodobacterales</taxon>
        <taxon>Roseobacteraceae</taxon>
        <taxon>Lentibacter</taxon>
    </lineage>
</organism>
<keyword evidence="4" id="KW-0732">Signal</keyword>
<dbReference type="GeneID" id="78125016"/>
<dbReference type="Gene3D" id="1.25.40.10">
    <property type="entry name" value="Tetratricopeptide repeat domain"/>
    <property type="match status" value="1"/>
</dbReference>
<sequence>MKAFVITVLLASPALASECPEAPDHSVRLAELVEEVRDAKNEMYAAPLNTQMWELWTDAPDETAQEILNRGMRKRGSFDLLGARADFDTLVDYCPEYAEGYNQRAFINFMRNDYEPAIADLTRALELSPTHTGALTGRALSYYALGRLKEARADLEVALGLNPWLPERHMLSDPAMKGQQEPKGDDL</sequence>
<dbReference type="PROSITE" id="PS50005">
    <property type="entry name" value="TPR"/>
    <property type="match status" value="1"/>
</dbReference>
<dbReference type="AlphaFoldDB" id="A0A1H3LN30"/>
<dbReference type="InterPro" id="IPR050498">
    <property type="entry name" value="Ycf3"/>
</dbReference>
<dbReference type="PANTHER" id="PTHR44858:SF1">
    <property type="entry name" value="UDP-N-ACETYLGLUCOSAMINE--PEPTIDE N-ACETYLGLUCOSAMINYLTRANSFERASE SPINDLY-RELATED"/>
    <property type="match status" value="1"/>
</dbReference>
<evidence type="ECO:0000256" key="4">
    <source>
        <dbReference type="SAM" id="SignalP"/>
    </source>
</evidence>
<dbReference type="EMBL" id="FNPR01000003">
    <property type="protein sequence ID" value="SDY65947.1"/>
    <property type="molecule type" value="Genomic_DNA"/>
</dbReference>
<proteinExistence type="predicted"/>
<dbReference type="SMART" id="SM00028">
    <property type="entry name" value="TPR"/>
    <property type="match status" value="2"/>
</dbReference>
<feature type="repeat" description="TPR" evidence="3">
    <location>
        <begin position="98"/>
        <end position="131"/>
    </location>
</feature>